<dbReference type="Proteomes" id="UP001432322">
    <property type="component" value="Unassembled WGS sequence"/>
</dbReference>
<keyword evidence="4" id="KW-1185">Reference proteome</keyword>
<keyword evidence="2" id="KW-0472">Membrane</keyword>
<evidence type="ECO:0000313" key="4">
    <source>
        <dbReference type="Proteomes" id="UP001432322"/>
    </source>
</evidence>
<protein>
    <submittedName>
        <fullName evidence="3">Uncharacterized protein</fullName>
    </submittedName>
</protein>
<reference evidence="3" key="1">
    <citation type="submission" date="2023-10" db="EMBL/GenBank/DDBJ databases">
        <title>Genome assembly of Pristionchus species.</title>
        <authorList>
            <person name="Yoshida K."/>
            <person name="Sommer R.J."/>
        </authorList>
    </citation>
    <scope>NUCLEOTIDE SEQUENCE</scope>
    <source>
        <strain evidence="3">RS5133</strain>
    </source>
</reference>
<dbReference type="AlphaFoldDB" id="A0AAV5UQZ2"/>
<keyword evidence="2" id="KW-1133">Transmembrane helix</keyword>
<accession>A0AAV5UQZ2</accession>
<organism evidence="3 4">
    <name type="scientific">Pristionchus fissidentatus</name>
    <dbReference type="NCBI Taxonomy" id="1538716"/>
    <lineage>
        <taxon>Eukaryota</taxon>
        <taxon>Metazoa</taxon>
        <taxon>Ecdysozoa</taxon>
        <taxon>Nematoda</taxon>
        <taxon>Chromadorea</taxon>
        <taxon>Rhabditida</taxon>
        <taxon>Rhabditina</taxon>
        <taxon>Diplogasteromorpha</taxon>
        <taxon>Diplogasteroidea</taxon>
        <taxon>Neodiplogasteridae</taxon>
        <taxon>Pristionchus</taxon>
    </lineage>
</organism>
<feature type="non-terminal residue" evidence="3">
    <location>
        <position position="1"/>
    </location>
</feature>
<evidence type="ECO:0000256" key="2">
    <source>
        <dbReference type="SAM" id="Phobius"/>
    </source>
</evidence>
<feature type="transmembrane region" description="Helical" evidence="2">
    <location>
        <begin position="21"/>
        <end position="42"/>
    </location>
</feature>
<evidence type="ECO:0000256" key="1">
    <source>
        <dbReference type="SAM" id="MobiDB-lite"/>
    </source>
</evidence>
<sequence length="76" mass="8191">IPYGPSAPRARELAPTRIRCAFALVLLLVPILLAAIVSVTTVDTMENVFHHRKMMLQGAEKTRSGSGARTHASPPV</sequence>
<dbReference type="EMBL" id="BTSY01000001">
    <property type="protein sequence ID" value="GMT09541.1"/>
    <property type="molecule type" value="Genomic_DNA"/>
</dbReference>
<keyword evidence="2" id="KW-0812">Transmembrane</keyword>
<proteinExistence type="predicted"/>
<name>A0AAV5UQZ2_9BILA</name>
<gene>
    <name evidence="3" type="ORF">PFISCL1PPCAC_838</name>
</gene>
<feature type="region of interest" description="Disordered" evidence="1">
    <location>
        <begin position="57"/>
        <end position="76"/>
    </location>
</feature>
<comment type="caution">
    <text evidence="3">The sequence shown here is derived from an EMBL/GenBank/DDBJ whole genome shotgun (WGS) entry which is preliminary data.</text>
</comment>
<feature type="non-terminal residue" evidence="3">
    <location>
        <position position="76"/>
    </location>
</feature>
<evidence type="ECO:0000313" key="3">
    <source>
        <dbReference type="EMBL" id="GMT09541.1"/>
    </source>
</evidence>